<gene>
    <name evidence="2" type="ORF">H9Q77_14770</name>
</gene>
<dbReference type="PANTHER" id="PTHR43649">
    <property type="entry name" value="ARABINOSE-BINDING PROTEIN-RELATED"/>
    <property type="match status" value="1"/>
</dbReference>
<feature type="signal peptide" evidence="1">
    <location>
        <begin position="1"/>
        <end position="21"/>
    </location>
</feature>
<dbReference type="KEGG" id="ssun:H9Q77_14770"/>
<dbReference type="InterPro" id="IPR050490">
    <property type="entry name" value="Bact_solute-bd_prot1"/>
</dbReference>
<accession>A0A7G9FUS2</accession>
<reference evidence="2 3" key="1">
    <citation type="submission" date="2020-08" db="EMBL/GenBank/DDBJ databases">
        <authorList>
            <person name="Liu C."/>
            <person name="Sun Q."/>
        </authorList>
    </citation>
    <scope>NUCLEOTIDE SEQUENCE [LARGE SCALE GENOMIC DNA]</scope>
    <source>
        <strain evidence="2 3">NSJ-8</strain>
    </source>
</reference>
<dbReference type="SUPFAM" id="SSF53850">
    <property type="entry name" value="Periplasmic binding protein-like II"/>
    <property type="match status" value="1"/>
</dbReference>
<dbReference type="RefSeq" id="WP_118547782.1">
    <property type="nucleotide sequence ID" value="NZ_CP060633.1"/>
</dbReference>
<dbReference type="EMBL" id="CP060633">
    <property type="protein sequence ID" value="QNM02304.1"/>
    <property type="molecule type" value="Genomic_DNA"/>
</dbReference>
<protein>
    <submittedName>
        <fullName evidence="2">Extracellular solute-binding protein</fullName>
    </submittedName>
</protein>
<dbReference type="AlphaFoldDB" id="A0A7G9FUS2"/>
<keyword evidence="3" id="KW-1185">Reference proteome</keyword>
<feature type="chain" id="PRO_5038713064" evidence="1">
    <location>
        <begin position="22"/>
        <end position="497"/>
    </location>
</feature>
<dbReference type="Proteomes" id="UP000515981">
    <property type="component" value="Chromosome"/>
</dbReference>
<dbReference type="Pfam" id="PF01547">
    <property type="entry name" value="SBP_bac_1"/>
    <property type="match status" value="1"/>
</dbReference>
<evidence type="ECO:0000313" key="2">
    <source>
        <dbReference type="EMBL" id="QNM02304.1"/>
    </source>
</evidence>
<name>A0A7G9FUS2_9FIRM</name>
<proteinExistence type="predicted"/>
<dbReference type="Gene3D" id="3.40.190.10">
    <property type="entry name" value="Periplasmic binding protein-like II"/>
    <property type="match status" value="1"/>
</dbReference>
<dbReference type="InterPro" id="IPR006059">
    <property type="entry name" value="SBP"/>
</dbReference>
<sequence length="497" mass="54960">MKLKRLGTLLLTAIIAATTLAGCGAMPSTGNGNETGENASVIAATEENTDGQITLRVVDWSDGSATQREEFHKKFEEAHPDIKIEYTMLTVDQFKNTIVTMIKSGEGPDLFPIPVGLTLNTAVEEGWFQPINDYVTDEFRNKFDPEAFAEGVTDIGDEWYTVTEQMPIIQCLFFYNKDILNQAGVTEVPTTYSEFREACKKVTEMGNGNVYGLIDGGKQMNRMDVMARSLAAAAGGKVAATQKVLTDNGVAPYDSKEMNDALGFIKGLVDDGSIHPDTINISAPEARELFAQGQAAFLCQGMWCVSQWDANYPDLNYGVMAVPVPDGVTNTYVQAGELSPWMGIYKQSKHPKEAAEYLMALYDEQYGYQQSNVESGSFVSCIPEINEKYMTNEHMKQYYTIAEETSRVVPTLVKRDEKANDFYAEVKDVQPSLGAIVQGIISQSITDYDSALKTLANDTTTEWKRASEAVGMDYSSLEFPNWDATKDYTDADYETLK</sequence>
<keyword evidence="1" id="KW-0732">Signal</keyword>
<organism evidence="2 3">
    <name type="scientific">Simiaoa sunii</name>
    <dbReference type="NCBI Taxonomy" id="2763672"/>
    <lineage>
        <taxon>Bacteria</taxon>
        <taxon>Bacillati</taxon>
        <taxon>Bacillota</taxon>
        <taxon>Clostridia</taxon>
        <taxon>Lachnospirales</taxon>
        <taxon>Lachnospiraceae</taxon>
        <taxon>Simiaoa</taxon>
    </lineage>
</organism>
<dbReference type="PANTHER" id="PTHR43649:SF12">
    <property type="entry name" value="DIACETYLCHITOBIOSE BINDING PROTEIN DASA"/>
    <property type="match status" value="1"/>
</dbReference>
<evidence type="ECO:0000256" key="1">
    <source>
        <dbReference type="SAM" id="SignalP"/>
    </source>
</evidence>
<dbReference type="PROSITE" id="PS51257">
    <property type="entry name" value="PROKAR_LIPOPROTEIN"/>
    <property type="match status" value="1"/>
</dbReference>
<evidence type="ECO:0000313" key="3">
    <source>
        <dbReference type="Proteomes" id="UP000515981"/>
    </source>
</evidence>